<evidence type="ECO:0008006" key="13">
    <source>
        <dbReference type="Google" id="ProtNLM"/>
    </source>
</evidence>
<dbReference type="EMBL" id="CALNXI010000257">
    <property type="protein sequence ID" value="CAH3023363.1"/>
    <property type="molecule type" value="Genomic_DNA"/>
</dbReference>
<protein>
    <recommendedName>
        <fullName evidence="13">Transmembrane prolyl 4-hydroxylase-like</fullName>
    </recommendedName>
</protein>
<dbReference type="InterPro" id="IPR044862">
    <property type="entry name" value="Pro_4_hyd_alph_FE2OG_OXY"/>
</dbReference>
<evidence type="ECO:0000256" key="2">
    <source>
        <dbReference type="ARBA" id="ARBA00022723"/>
    </source>
</evidence>
<dbReference type="InterPro" id="IPR002048">
    <property type="entry name" value="EF_hand_dom"/>
</dbReference>
<dbReference type="InterPro" id="IPR011992">
    <property type="entry name" value="EF-hand-dom_pair"/>
</dbReference>
<keyword evidence="8" id="KW-0732">Signal</keyword>
<comment type="cofactor">
    <cofactor evidence="1">
        <name>L-ascorbate</name>
        <dbReference type="ChEBI" id="CHEBI:38290"/>
    </cofactor>
</comment>
<evidence type="ECO:0000256" key="1">
    <source>
        <dbReference type="ARBA" id="ARBA00001961"/>
    </source>
</evidence>
<feature type="chain" id="PRO_5045397221" description="Transmembrane prolyl 4-hydroxylase-like" evidence="8">
    <location>
        <begin position="25"/>
        <end position="445"/>
    </location>
</feature>
<reference evidence="11 12" key="1">
    <citation type="submission" date="2022-05" db="EMBL/GenBank/DDBJ databases">
        <authorList>
            <consortium name="Genoscope - CEA"/>
            <person name="William W."/>
        </authorList>
    </citation>
    <scope>NUCLEOTIDE SEQUENCE [LARGE SCALE GENOMIC DNA]</scope>
</reference>
<keyword evidence="7" id="KW-0408">Iron</keyword>
<dbReference type="InterPro" id="IPR005123">
    <property type="entry name" value="Oxoglu/Fe-dep_dioxygenase_dom"/>
</dbReference>
<proteinExistence type="predicted"/>
<comment type="caution">
    <text evidence="11">The sequence shown here is derived from an EMBL/GenBank/DDBJ whole genome shotgun (WGS) entry which is preliminary data.</text>
</comment>
<dbReference type="Proteomes" id="UP001159427">
    <property type="component" value="Unassembled WGS sequence"/>
</dbReference>
<keyword evidence="5" id="KW-0223">Dioxygenase</keyword>
<evidence type="ECO:0000256" key="8">
    <source>
        <dbReference type="SAM" id="SignalP"/>
    </source>
</evidence>
<organism evidence="11 12">
    <name type="scientific">Porites evermanni</name>
    <dbReference type="NCBI Taxonomy" id="104178"/>
    <lineage>
        <taxon>Eukaryota</taxon>
        <taxon>Metazoa</taxon>
        <taxon>Cnidaria</taxon>
        <taxon>Anthozoa</taxon>
        <taxon>Hexacorallia</taxon>
        <taxon>Scleractinia</taxon>
        <taxon>Fungiina</taxon>
        <taxon>Poritidae</taxon>
        <taxon>Porites</taxon>
    </lineage>
</organism>
<keyword evidence="3" id="KW-0106">Calcium</keyword>
<gene>
    <name evidence="11" type="ORF">PEVE_00018986</name>
</gene>
<dbReference type="PROSITE" id="PS50222">
    <property type="entry name" value="EF_HAND_2"/>
    <property type="match status" value="1"/>
</dbReference>
<evidence type="ECO:0000256" key="5">
    <source>
        <dbReference type="ARBA" id="ARBA00022964"/>
    </source>
</evidence>
<evidence type="ECO:0000259" key="9">
    <source>
        <dbReference type="PROSITE" id="PS50222"/>
    </source>
</evidence>
<evidence type="ECO:0000313" key="12">
    <source>
        <dbReference type="Proteomes" id="UP001159427"/>
    </source>
</evidence>
<accession>A0ABN8M1C5</accession>
<evidence type="ECO:0000256" key="3">
    <source>
        <dbReference type="ARBA" id="ARBA00022837"/>
    </source>
</evidence>
<evidence type="ECO:0000259" key="10">
    <source>
        <dbReference type="PROSITE" id="PS51471"/>
    </source>
</evidence>
<dbReference type="InterPro" id="IPR045054">
    <property type="entry name" value="P4HA-like"/>
</dbReference>
<sequence>MTILGCIFFLVICYSSFRTSYVYGLEFKKFMKPCFVGDEIENTCSDPSELCHEKLGTELKLVRLNGIKTGHLQWVKVSDKRFVKLITRAMTPVVFEIPEFLSSEECDHIIELAGKSGLRTSTSGFQFNYDGNLDRELETADRNWTLGHHEIFAGNFEKWDTNKDGYVDTDEVKEFAGHHKQLYLPNEEVDKILYFICKSISRLSFYSTGKLTADNFKKLNIKKILHYMDFLKNNSPRHRFRFSQQTWLQQDKTADPVLRQLHERVIRLTKLPRKIVQGGEPMQIVRYEKFGHYHAHLDSTVNGPTVPCCHQNYLRATDCRVCRFITILYYLNDVEEGGETAFLIADNTTTTPDDIYNSKAATDEFNLSINCNSANLVIAPKKGTAIMWYNSFIDSDSGLLGAVDHYTLHGGCDVIKGEKWIANNWLTAPTKQSRHIRSMFDVGFD</sequence>
<dbReference type="Gene3D" id="2.60.120.620">
    <property type="entry name" value="q2cbj1_9rhob like domain"/>
    <property type="match status" value="2"/>
</dbReference>
<dbReference type="PROSITE" id="PS00018">
    <property type="entry name" value="EF_HAND_1"/>
    <property type="match status" value="1"/>
</dbReference>
<evidence type="ECO:0000256" key="4">
    <source>
        <dbReference type="ARBA" id="ARBA00022896"/>
    </source>
</evidence>
<dbReference type="InterPro" id="IPR006620">
    <property type="entry name" value="Pro_4_hyd_alph"/>
</dbReference>
<keyword evidence="2" id="KW-0479">Metal-binding</keyword>
<feature type="domain" description="EF-hand" evidence="9">
    <location>
        <begin position="156"/>
        <end position="182"/>
    </location>
</feature>
<keyword evidence="12" id="KW-1185">Reference proteome</keyword>
<feature type="domain" description="Fe2OG dioxygenase" evidence="10">
    <location>
        <begin position="278"/>
        <end position="428"/>
    </location>
</feature>
<dbReference type="InterPro" id="IPR018247">
    <property type="entry name" value="EF_Hand_1_Ca_BS"/>
</dbReference>
<keyword evidence="4" id="KW-0847">Vitamin C</keyword>
<evidence type="ECO:0000313" key="11">
    <source>
        <dbReference type="EMBL" id="CAH3023363.1"/>
    </source>
</evidence>
<dbReference type="PANTHER" id="PTHR10869">
    <property type="entry name" value="PROLYL 4-HYDROXYLASE ALPHA SUBUNIT"/>
    <property type="match status" value="1"/>
</dbReference>
<feature type="signal peptide" evidence="8">
    <location>
        <begin position="1"/>
        <end position="24"/>
    </location>
</feature>
<evidence type="ECO:0000256" key="6">
    <source>
        <dbReference type="ARBA" id="ARBA00023002"/>
    </source>
</evidence>
<name>A0ABN8M1C5_9CNID</name>
<evidence type="ECO:0000256" key="7">
    <source>
        <dbReference type="ARBA" id="ARBA00023004"/>
    </source>
</evidence>
<dbReference type="SMART" id="SM00702">
    <property type="entry name" value="P4Hc"/>
    <property type="match status" value="1"/>
</dbReference>
<dbReference type="Pfam" id="PF13640">
    <property type="entry name" value="2OG-FeII_Oxy_3"/>
    <property type="match status" value="1"/>
</dbReference>
<dbReference type="PANTHER" id="PTHR10869:SF246">
    <property type="entry name" value="TRANSMEMBRANE PROLYL 4-HYDROXYLASE"/>
    <property type="match status" value="1"/>
</dbReference>
<dbReference type="SUPFAM" id="SSF47473">
    <property type="entry name" value="EF-hand"/>
    <property type="match status" value="1"/>
</dbReference>
<dbReference type="PROSITE" id="PS51471">
    <property type="entry name" value="FE2OG_OXY"/>
    <property type="match status" value="1"/>
</dbReference>
<keyword evidence="6" id="KW-0560">Oxidoreductase</keyword>